<dbReference type="Gene3D" id="3.30.530.20">
    <property type="match status" value="1"/>
</dbReference>
<name>A0A1W2AGD1_9FLAO</name>
<feature type="domain" description="Activator of Hsp90 ATPase homologue 1/2-like C-terminal" evidence="2">
    <location>
        <begin position="15"/>
        <end position="131"/>
    </location>
</feature>
<dbReference type="Proteomes" id="UP000192393">
    <property type="component" value="Unassembled WGS sequence"/>
</dbReference>
<dbReference type="InterPro" id="IPR023393">
    <property type="entry name" value="START-like_dom_sf"/>
</dbReference>
<dbReference type="RefSeq" id="WP_084017061.1">
    <property type="nucleotide sequence ID" value="NZ_FWXS01000004.1"/>
</dbReference>
<proteinExistence type="inferred from homology"/>
<dbReference type="EMBL" id="FWXS01000004">
    <property type="protein sequence ID" value="SMC59736.1"/>
    <property type="molecule type" value="Genomic_DNA"/>
</dbReference>
<keyword evidence="4" id="KW-1185">Reference proteome</keyword>
<evidence type="ECO:0000313" key="3">
    <source>
        <dbReference type="EMBL" id="SMC59736.1"/>
    </source>
</evidence>
<dbReference type="STRING" id="1434700.SAMN06296427_104141"/>
<protein>
    <submittedName>
        <fullName evidence="3">Uncharacterized conserved protein YndB, AHSA1/START domain</fullName>
    </submittedName>
</protein>
<evidence type="ECO:0000259" key="2">
    <source>
        <dbReference type="Pfam" id="PF08327"/>
    </source>
</evidence>
<dbReference type="SUPFAM" id="SSF55961">
    <property type="entry name" value="Bet v1-like"/>
    <property type="match status" value="1"/>
</dbReference>
<dbReference type="AlphaFoldDB" id="A0A1W2AGD1"/>
<reference evidence="4" key="1">
    <citation type="submission" date="2017-04" db="EMBL/GenBank/DDBJ databases">
        <authorList>
            <person name="Varghese N."/>
            <person name="Submissions S."/>
        </authorList>
    </citation>
    <scope>NUCLEOTIDE SEQUENCE [LARGE SCALE GENOMIC DNA]</scope>
    <source>
        <strain evidence="4">CGMCC 1.12708</strain>
    </source>
</reference>
<accession>A0A1W2AGD1</accession>
<comment type="similarity">
    <text evidence="1">Belongs to the AHA1 family.</text>
</comment>
<sequence>MGKITSKAAITIYKPIDEVFEAIINPEIMSQYFISKGSGRLEQGKEVMWEFPEFDGSYPVQIKEIIPNQLIILDWDPNSIVKIELEEDRNKNTTVRVSEEGYQADEKVIKWAIGQTEGWGNFLSCMKAWLEYGIHLRKGAFDYMLK</sequence>
<organism evidence="3 4">
    <name type="scientific">Moheibacter sediminis</name>
    <dbReference type="NCBI Taxonomy" id="1434700"/>
    <lineage>
        <taxon>Bacteria</taxon>
        <taxon>Pseudomonadati</taxon>
        <taxon>Bacteroidota</taxon>
        <taxon>Flavobacteriia</taxon>
        <taxon>Flavobacteriales</taxon>
        <taxon>Weeksellaceae</taxon>
        <taxon>Moheibacter</taxon>
    </lineage>
</organism>
<dbReference type="OrthoDB" id="2364866at2"/>
<dbReference type="InterPro" id="IPR013538">
    <property type="entry name" value="ASHA1/2-like_C"/>
</dbReference>
<gene>
    <name evidence="3" type="ORF">SAMN06296427_104141</name>
</gene>
<evidence type="ECO:0000256" key="1">
    <source>
        <dbReference type="ARBA" id="ARBA00006817"/>
    </source>
</evidence>
<evidence type="ECO:0000313" key="4">
    <source>
        <dbReference type="Proteomes" id="UP000192393"/>
    </source>
</evidence>
<dbReference type="Pfam" id="PF08327">
    <property type="entry name" value="AHSA1"/>
    <property type="match status" value="1"/>
</dbReference>